<dbReference type="CDD" id="cd01166">
    <property type="entry name" value="KdgK"/>
    <property type="match status" value="1"/>
</dbReference>
<organism evidence="6 7">
    <name type="scientific">Ancrocorticia populi</name>
    <dbReference type="NCBI Taxonomy" id="2175228"/>
    <lineage>
        <taxon>Bacteria</taxon>
        <taxon>Bacillati</taxon>
        <taxon>Actinomycetota</taxon>
        <taxon>Actinomycetes</taxon>
        <taxon>Actinomycetales</taxon>
        <taxon>Actinomycetaceae</taxon>
        <taxon>Ancrocorticia</taxon>
    </lineage>
</organism>
<dbReference type="EMBL" id="QETB01000007">
    <property type="protein sequence ID" value="PWF24429.1"/>
    <property type="molecule type" value="Genomic_DNA"/>
</dbReference>
<keyword evidence="2 4" id="KW-0808">Transferase</keyword>
<dbReference type="Gene3D" id="3.40.1190.20">
    <property type="match status" value="1"/>
</dbReference>
<keyword evidence="7" id="KW-1185">Reference proteome</keyword>
<dbReference type="Pfam" id="PF00294">
    <property type="entry name" value="PfkB"/>
    <property type="match status" value="1"/>
</dbReference>
<dbReference type="RefSeq" id="WP_109094538.1">
    <property type="nucleotide sequence ID" value="NZ_QETB01000007.1"/>
</dbReference>
<dbReference type="PANTHER" id="PTHR10584:SF166">
    <property type="entry name" value="RIBOKINASE"/>
    <property type="match status" value="1"/>
</dbReference>
<dbReference type="InterPro" id="IPR029056">
    <property type="entry name" value="Ribokinase-like"/>
</dbReference>
<dbReference type="PROSITE" id="PS00584">
    <property type="entry name" value="PFKB_KINASES_2"/>
    <property type="match status" value="1"/>
</dbReference>
<dbReference type="InterPro" id="IPR002139">
    <property type="entry name" value="Ribo/fructo_kinase"/>
</dbReference>
<keyword evidence="3 4" id="KW-0418">Kinase</keyword>
<evidence type="ECO:0000256" key="3">
    <source>
        <dbReference type="ARBA" id="ARBA00022777"/>
    </source>
</evidence>
<evidence type="ECO:0000259" key="5">
    <source>
        <dbReference type="Pfam" id="PF00294"/>
    </source>
</evidence>
<dbReference type="PROSITE" id="PS00583">
    <property type="entry name" value="PFKB_KINASES_1"/>
    <property type="match status" value="1"/>
</dbReference>
<evidence type="ECO:0000256" key="2">
    <source>
        <dbReference type="ARBA" id="ARBA00022679"/>
    </source>
</evidence>
<dbReference type="GO" id="GO:0006796">
    <property type="term" value="P:phosphate-containing compound metabolic process"/>
    <property type="evidence" value="ECO:0007669"/>
    <property type="project" value="UniProtKB-ARBA"/>
</dbReference>
<sequence>MTPVDVICVGTSVVDIPLQPVDRTVFDSVSYPVEDVSMRVGGDALNESIVLSKLGSRVGLVSAVGADAAGEFIIQTAREAGVDVTGVSVQQRLTTSLNVGLVAPDGERTFITNRNGSLWKTEESDIDVSGFLGSPGATEETVVSAPRILAFGSIFNNPLLSGDWIARLFAAAKAVGMTICADMVPSRIGAGLDDIAEALGYVDYFFPNEDEVIDLTGARDGAEAAATLLDKGVGTVVLKTGKRGCTLFTAGQEPISIPAFVRDDLDAIDTTGAGDNFAAGFIRALVDNKTPQECAVFANAVAAVSVGGLGATSGVQSKAQVDEFLASRS</sequence>
<name>A0A2V1K455_9ACTO</name>
<dbReference type="PANTHER" id="PTHR10584">
    <property type="entry name" value="SUGAR KINASE"/>
    <property type="match status" value="1"/>
</dbReference>
<dbReference type="GO" id="GO:0016301">
    <property type="term" value="F:kinase activity"/>
    <property type="evidence" value="ECO:0007669"/>
    <property type="project" value="UniProtKB-KW"/>
</dbReference>
<feature type="domain" description="Carbohydrate kinase PfkB" evidence="5">
    <location>
        <begin position="6"/>
        <end position="315"/>
    </location>
</feature>
<dbReference type="Proteomes" id="UP000245283">
    <property type="component" value="Unassembled WGS sequence"/>
</dbReference>
<dbReference type="AlphaFoldDB" id="A0A2V1K455"/>
<evidence type="ECO:0000256" key="1">
    <source>
        <dbReference type="ARBA" id="ARBA00010688"/>
    </source>
</evidence>
<dbReference type="SUPFAM" id="SSF53613">
    <property type="entry name" value="Ribokinase-like"/>
    <property type="match status" value="1"/>
</dbReference>
<gene>
    <name evidence="6" type="ORF">DD236_11480</name>
</gene>
<dbReference type="GO" id="GO:0005829">
    <property type="term" value="C:cytosol"/>
    <property type="evidence" value="ECO:0007669"/>
    <property type="project" value="TreeGrafter"/>
</dbReference>
<evidence type="ECO:0000313" key="6">
    <source>
        <dbReference type="EMBL" id="PWF24429.1"/>
    </source>
</evidence>
<proteinExistence type="inferred from homology"/>
<accession>A0A2V1K455</accession>
<dbReference type="PRINTS" id="PR00990">
    <property type="entry name" value="RIBOKINASE"/>
</dbReference>
<comment type="caution">
    <text evidence="6">The sequence shown here is derived from an EMBL/GenBank/DDBJ whole genome shotgun (WGS) entry which is preliminary data.</text>
</comment>
<dbReference type="InterPro" id="IPR011611">
    <property type="entry name" value="PfkB_dom"/>
</dbReference>
<evidence type="ECO:0000313" key="7">
    <source>
        <dbReference type="Proteomes" id="UP000245283"/>
    </source>
</evidence>
<dbReference type="OrthoDB" id="9775849at2"/>
<dbReference type="InterPro" id="IPR002173">
    <property type="entry name" value="Carboh/pur_kinase_PfkB_CS"/>
</dbReference>
<comment type="similarity">
    <text evidence="1 4">Belongs to the carbohydrate kinase PfkB family.</text>
</comment>
<reference evidence="7" key="1">
    <citation type="submission" date="2018-05" db="EMBL/GenBank/DDBJ databases">
        <authorList>
            <person name="Li Y."/>
        </authorList>
    </citation>
    <scope>NUCLEOTIDE SEQUENCE [LARGE SCALE GENOMIC DNA]</scope>
    <source>
        <strain evidence="7">sk1b4</strain>
    </source>
</reference>
<protein>
    <submittedName>
        <fullName evidence="6">Sugar kinase</fullName>
    </submittedName>
</protein>
<evidence type="ECO:0000256" key="4">
    <source>
        <dbReference type="RuleBase" id="RU003704"/>
    </source>
</evidence>